<proteinExistence type="predicted"/>
<reference evidence="3" key="2">
    <citation type="submission" date="2021-03" db="EMBL/GenBank/DDBJ databases">
        <authorList>
            <person name="Cao W."/>
        </authorList>
    </citation>
    <scope>NUCLEOTIDE SEQUENCE</scope>
    <source>
        <strain evidence="3">110414</strain>
    </source>
</reference>
<organism evidence="3 4">
    <name type="scientific">Pseudoxanthomonas helianthi</name>
    <dbReference type="NCBI Taxonomy" id="1453541"/>
    <lineage>
        <taxon>Bacteria</taxon>
        <taxon>Pseudomonadati</taxon>
        <taxon>Pseudomonadota</taxon>
        <taxon>Gammaproteobacteria</taxon>
        <taxon>Lysobacterales</taxon>
        <taxon>Lysobacteraceae</taxon>
        <taxon>Pseudoxanthomonas</taxon>
    </lineage>
</organism>
<feature type="region of interest" description="Disordered" evidence="1">
    <location>
        <begin position="16"/>
        <end position="35"/>
    </location>
</feature>
<evidence type="ECO:0000256" key="1">
    <source>
        <dbReference type="SAM" id="MobiDB-lite"/>
    </source>
</evidence>
<dbReference type="InterPro" id="IPR015197">
    <property type="entry name" value="PngaseF_C"/>
</dbReference>
<comment type="caution">
    <text evidence="3">The sequence shown here is derived from an EMBL/GenBank/DDBJ whole genome shotgun (WGS) entry which is preliminary data.</text>
</comment>
<keyword evidence="4" id="KW-1185">Reference proteome</keyword>
<accession>A0A940X151</accession>
<evidence type="ECO:0000259" key="2">
    <source>
        <dbReference type="PROSITE" id="PS50022"/>
    </source>
</evidence>
<name>A0A940X151_9GAMM</name>
<evidence type="ECO:0000313" key="3">
    <source>
        <dbReference type="EMBL" id="MBP3983547.1"/>
    </source>
</evidence>
<dbReference type="SUPFAM" id="SSF49785">
    <property type="entry name" value="Galactose-binding domain-like"/>
    <property type="match status" value="1"/>
</dbReference>
<dbReference type="PROSITE" id="PS50022">
    <property type="entry name" value="FA58C_3"/>
    <property type="match status" value="1"/>
</dbReference>
<dbReference type="Pfam" id="PF09113">
    <property type="entry name" value="N-glycanase_C"/>
    <property type="match status" value="1"/>
</dbReference>
<dbReference type="Pfam" id="PF00754">
    <property type="entry name" value="F5_F8_type_C"/>
    <property type="match status" value="1"/>
</dbReference>
<dbReference type="InterPro" id="IPR000421">
    <property type="entry name" value="FA58C"/>
</dbReference>
<evidence type="ECO:0000313" key="4">
    <source>
        <dbReference type="Proteomes" id="UP000673447"/>
    </source>
</evidence>
<sequence>MPAAATNFALNKSATGSTACASSEGPDKAVNGSVSGGNSDKFCTNAATKYLRVDLGASQTFSHFVVKHAGAGGEPASFNTRDYNIQVSSTGKSNSWTTVATVNGNSANVTTTSISAVTARYVRLNVTAPEQGTGAVARIYEFEVYDVLPPPPAPETIVQVFDQIPQFGIYRSTDPSWYTPPSGVLMWNHGTEFARKLSATEKAQLGADLALRITYHGQCDEYDRFASVFFISTQLGLTPSVTTPRVTLVDFISPFSNAWQGSYSTRVYPNAPIWPYLDAMNDPNRDIWVGISGGSNPQYGSDACQQRGITDPTIAEVGFKYSLSLVSTQAAGTAGDRDVISLLSRSEEKDDNITTAPANTTSQLNLATLAINIAGYGPDSGGQEYAKANITIYRNGVSLAMFNTGVDCSSLAVYSPRGNPGIFQNNLTTNPRSWCPGGVIQTRYYDLGAVNGTAQNISVRVGNPSPWTAQSLYRTSLSILEH</sequence>
<reference evidence="3" key="1">
    <citation type="journal article" date="2016" name="Int. J. Syst. Evol. Microbiol.">
        <title>Pseudoxanthomonas helianthi sp. nov., isolated from roots of Jerusalem artichoke (Helianthus tuberosus).</title>
        <authorList>
            <person name="Kittiwongwattana C."/>
            <person name="Thawai C."/>
        </authorList>
    </citation>
    <scope>NUCLEOTIDE SEQUENCE</scope>
    <source>
        <strain evidence="3">110414</strain>
    </source>
</reference>
<dbReference type="Proteomes" id="UP000673447">
    <property type="component" value="Unassembled WGS sequence"/>
</dbReference>
<dbReference type="Gene3D" id="2.60.120.230">
    <property type="match status" value="1"/>
</dbReference>
<dbReference type="InterPro" id="IPR014784">
    <property type="entry name" value="Cu2_ascorb_mOase-like_C"/>
</dbReference>
<dbReference type="Gene3D" id="2.60.120.260">
    <property type="entry name" value="Galactose-binding domain-like"/>
    <property type="match status" value="1"/>
</dbReference>
<dbReference type="GO" id="GO:0016715">
    <property type="term" value="F:oxidoreductase activity, acting on paired donors, with incorporation or reduction of molecular oxygen, reduced ascorbate as one donor, and incorporation of one atom of oxygen"/>
    <property type="evidence" value="ECO:0007669"/>
    <property type="project" value="InterPro"/>
</dbReference>
<protein>
    <submittedName>
        <fullName evidence="3">Discoidin domain-containing protein</fullName>
    </submittedName>
</protein>
<dbReference type="InterPro" id="IPR008979">
    <property type="entry name" value="Galactose-bd-like_sf"/>
</dbReference>
<gene>
    <name evidence="3" type="ORF">J5837_03835</name>
</gene>
<dbReference type="RefSeq" id="WP_210535385.1">
    <property type="nucleotide sequence ID" value="NZ_JAGKTC010000001.1"/>
</dbReference>
<feature type="domain" description="F5/8 type C" evidence="2">
    <location>
        <begin position="1"/>
        <end position="147"/>
    </location>
</feature>
<dbReference type="EMBL" id="JAGKTC010000001">
    <property type="protein sequence ID" value="MBP3983547.1"/>
    <property type="molecule type" value="Genomic_DNA"/>
</dbReference>
<dbReference type="AlphaFoldDB" id="A0A940X151"/>